<reference evidence="13" key="2">
    <citation type="submission" date="2021-03" db="UniProtKB">
        <authorList>
            <consortium name="EnsemblPlants"/>
        </authorList>
    </citation>
    <scope>IDENTIFICATION</scope>
</reference>
<dbReference type="FunFam" id="3.40.50.2000:FF:000137">
    <property type="entry name" value="alpha-1,3/1,6-mannosyltransferase ALG2"/>
    <property type="match status" value="1"/>
</dbReference>
<evidence type="ECO:0000313" key="13">
    <source>
        <dbReference type="EnsemblPlants" id="AUR62037553-RA:cds"/>
    </source>
</evidence>
<dbReference type="InterPro" id="IPR001296">
    <property type="entry name" value="Glyco_trans_1"/>
</dbReference>
<protein>
    <recommendedName>
        <fullName evidence="10">Alpha-1,3/1,6-mannosyltransferase ALG2</fullName>
        <ecNumber evidence="10">2.4.1.132</ecNumber>
        <ecNumber evidence="10">2.4.1.257</ecNumber>
    </recommendedName>
    <alternativeName>
        <fullName evidence="10">GDP-Man:Man(1)GlcNAc(2)-PP-Dol alpha-1,3-mannosyltransferase</fullName>
    </alternativeName>
</protein>
<evidence type="ECO:0000256" key="3">
    <source>
        <dbReference type="ARBA" id="ARBA00022679"/>
    </source>
</evidence>
<dbReference type="SUPFAM" id="SSF53756">
    <property type="entry name" value="UDP-Glycosyltransferase/glycogen phosphorylase"/>
    <property type="match status" value="1"/>
</dbReference>
<evidence type="ECO:0000256" key="10">
    <source>
        <dbReference type="RuleBase" id="RU367136"/>
    </source>
</evidence>
<dbReference type="PANTHER" id="PTHR45918:SF1">
    <property type="entry name" value="ALPHA-1,3_1,6-MANNOSYLTRANSFERASE ALG2"/>
    <property type="match status" value="1"/>
</dbReference>
<evidence type="ECO:0000256" key="6">
    <source>
        <dbReference type="ARBA" id="ARBA00022989"/>
    </source>
</evidence>
<dbReference type="GO" id="GO:0005789">
    <property type="term" value="C:endoplasmic reticulum membrane"/>
    <property type="evidence" value="ECO:0007669"/>
    <property type="project" value="UniProtKB-SubCell"/>
</dbReference>
<comment type="catalytic activity">
    <reaction evidence="9 10">
        <text>an alpha-D-Man-(1-&gt;3)-beta-D-Man-(1-&gt;4)-beta-D-GlcNAc-(1-&gt;4)-alpha-D-GlcNAc-diphospho-di-trans,poly-cis-dolichol + GDP-alpha-D-mannose = an alpha-D-Man-(1-&gt;3)-[alpha-D-Man-(1-&gt;6)]-beta-D-Man-(1-&gt;4)-beta-D-GlcNAc-(1-&gt;4)-alpha-D-GlcNAc-diphospho-di-trans,poly-cis-dolichol + GDP + H(+)</text>
        <dbReference type="Rhea" id="RHEA:29519"/>
        <dbReference type="Rhea" id="RHEA-COMP:19513"/>
        <dbReference type="Rhea" id="RHEA-COMP:19515"/>
        <dbReference type="ChEBI" id="CHEBI:15378"/>
        <dbReference type="ChEBI" id="CHEBI:57527"/>
        <dbReference type="ChEBI" id="CHEBI:58189"/>
        <dbReference type="ChEBI" id="CHEBI:132510"/>
        <dbReference type="ChEBI" id="CHEBI:132511"/>
        <dbReference type="EC" id="2.4.1.257"/>
    </reaction>
    <physiologicalReaction direction="left-to-right" evidence="9 10">
        <dbReference type="Rhea" id="RHEA:29520"/>
    </physiologicalReaction>
</comment>
<dbReference type="EnsemblPlants" id="AUR62037553-RA">
    <property type="protein sequence ID" value="AUR62037553-RA:cds"/>
    <property type="gene ID" value="AUR62037553"/>
</dbReference>
<dbReference type="CDD" id="cd03805">
    <property type="entry name" value="GT4_ALG2-like"/>
    <property type="match status" value="1"/>
</dbReference>
<evidence type="ECO:0000256" key="1">
    <source>
        <dbReference type="ARBA" id="ARBA00004922"/>
    </source>
</evidence>
<dbReference type="EC" id="2.4.1.132" evidence="10"/>
<evidence type="ECO:0000256" key="8">
    <source>
        <dbReference type="ARBA" id="ARBA00045103"/>
    </source>
</evidence>
<comment type="pathway">
    <text evidence="1 10">Protein modification; protein glycosylation.</text>
</comment>
<evidence type="ECO:0000256" key="9">
    <source>
        <dbReference type="ARBA" id="ARBA00045104"/>
    </source>
</evidence>
<comment type="function">
    <text evidence="10">Mannosylates Man(2)GlcNAc(2)-dolichol diphosphate and Man(1)GlcNAc(2)-dolichol diphosphate to form Man(3)GlcNAc(2)-dolichol diphosphate.</text>
</comment>
<evidence type="ECO:0000259" key="11">
    <source>
        <dbReference type="Pfam" id="PF00534"/>
    </source>
</evidence>
<dbReference type="PANTHER" id="PTHR45918">
    <property type="entry name" value="ALPHA-1,3/1,6-MANNOSYLTRANSFERASE ALG2"/>
    <property type="match status" value="1"/>
</dbReference>
<keyword evidence="7" id="KW-0472">Membrane</keyword>
<dbReference type="Gramene" id="AUR62037553-RA">
    <property type="protein sequence ID" value="AUR62037553-RA:cds"/>
    <property type="gene ID" value="AUR62037553"/>
</dbReference>
<evidence type="ECO:0000313" key="14">
    <source>
        <dbReference type="Proteomes" id="UP000596660"/>
    </source>
</evidence>
<sequence>MNMPRMMIDYMIAVQKGTKEGLFLPYGMWLTKVFEIFEVDLSDEVVDLPKQPFSSNRIHNALGYVYDVDNERWVNKEVPRAPVRKRQRVDEEVKDDFGEDGKGNRYAASFEAVMRESMTVQEMLKRMRPEILTDAVMLEVQETVQSRIDALNDNSGLVAPIGDTAPPPKTKVWDQWKIVGSRKARKNLPSELKMSRNGYAGSQSDEDKGGAERLIVDAAMELASHGHNVHIFTSHHDKNRCFEETLSGIFPVTVYGDFLPRHILYRFHAVCAYLRCIFVAFCVLFMWPSFDVVLADQVSIVVPLLKLKRSIKVVFYCHFPDLLLAKHTTLLRKIYRKPIDFIEERTTGMSDLVLVNSKFTASTFANTFKHLNAGGVYPSVLYPAVNVAQFGEPHASKMNFLSINRFERKKNIDLAISAFASLLKAEGNEENDVTLTIAGGYDTRLRENVEYLEELKFLAQKEGVTDRVTFVTSCSTSERNTLLSECLCVLYTPQDEHFGIVPLEAMAAYKPVIACNSGGPTETIKHEVTGFLCDPNPQEFSLAMGKLIQDPNLAGKMGKEARQHVIESFSTKVFGQRLNKYIIGVVRGKAD</sequence>
<dbReference type="InterPro" id="IPR028098">
    <property type="entry name" value="Glyco_trans_4-like_N"/>
</dbReference>
<proteinExistence type="inferred from homology"/>
<evidence type="ECO:0000256" key="7">
    <source>
        <dbReference type="ARBA" id="ARBA00023136"/>
    </source>
</evidence>
<keyword evidence="3 10" id="KW-0808">Transferase</keyword>
<dbReference type="Proteomes" id="UP000596660">
    <property type="component" value="Unplaced"/>
</dbReference>
<reference evidence="13" key="1">
    <citation type="journal article" date="2017" name="Nature">
        <title>The genome of Chenopodium quinoa.</title>
        <authorList>
            <person name="Jarvis D.E."/>
            <person name="Ho Y.S."/>
            <person name="Lightfoot D.J."/>
            <person name="Schmoeckel S.M."/>
            <person name="Li B."/>
            <person name="Borm T.J.A."/>
            <person name="Ohyanagi H."/>
            <person name="Mineta K."/>
            <person name="Michell C.T."/>
            <person name="Saber N."/>
            <person name="Kharbatia N.M."/>
            <person name="Rupper R.R."/>
            <person name="Sharp A.R."/>
            <person name="Dally N."/>
            <person name="Boughton B.A."/>
            <person name="Woo Y.H."/>
            <person name="Gao G."/>
            <person name="Schijlen E.G.W.M."/>
            <person name="Guo X."/>
            <person name="Momin A.A."/>
            <person name="Negrao S."/>
            <person name="Al-Babili S."/>
            <person name="Gehring C."/>
            <person name="Roessner U."/>
            <person name="Jung C."/>
            <person name="Murphy K."/>
            <person name="Arold S.T."/>
            <person name="Gojobori T."/>
            <person name="van der Linden C.G."/>
            <person name="van Loo E.N."/>
            <person name="Jellen E.N."/>
            <person name="Maughan P.J."/>
            <person name="Tester M."/>
        </authorList>
    </citation>
    <scope>NUCLEOTIDE SEQUENCE [LARGE SCALE GENOMIC DNA]</scope>
    <source>
        <strain evidence="13">cv. PI 614886</strain>
    </source>
</reference>
<keyword evidence="4" id="KW-0812">Transmembrane</keyword>
<evidence type="ECO:0000256" key="2">
    <source>
        <dbReference type="ARBA" id="ARBA00022676"/>
    </source>
</evidence>
<dbReference type="UniPathway" id="UPA00378"/>
<dbReference type="GO" id="GO:0004378">
    <property type="term" value="F:GDP-Man:Man(1)GlcNAc(2)-PP-Dol alpha-1,3-mannosyltransferase activity"/>
    <property type="evidence" value="ECO:0007669"/>
    <property type="project" value="UniProtKB-UniRule"/>
</dbReference>
<comment type="similarity">
    <text evidence="10">Belongs to the glycosyltransferase group 1 family.</text>
</comment>
<keyword evidence="5" id="KW-0256">Endoplasmic reticulum</keyword>
<evidence type="ECO:0000256" key="4">
    <source>
        <dbReference type="ARBA" id="ARBA00022692"/>
    </source>
</evidence>
<accession>A0A803MYX6</accession>
<dbReference type="Pfam" id="PF13439">
    <property type="entry name" value="Glyco_transf_4"/>
    <property type="match status" value="1"/>
</dbReference>
<keyword evidence="14" id="KW-1185">Reference proteome</keyword>
<evidence type="ECO:0000256" key="5">
    <source>
        <dbReference type="ARBA" id="ARBA00022824"/>
    </source>
</evidence>
<organism evidence="13 14">
    <name type="scientific">Chenopodium quinoa</name>
    <name type="common">Quinoa</name>
    <dbReference type="NCBI Taxonomy" id="63459"/>
    <lineage>
        <taxon>Eukaryota</taxon>
        <taxon>Viridiplantae</taxon>
        <taxon>Streptophyta</taxon>
        <taxon>Embryophyta</taxon>
        <taxon>Tracheophyta</taxon>
        <taxon>Spermatophyta</taxon>
        <taxon>Magnoliopsida</taxon>
        <taxon>eudicotyledons</taxon>
        <taxon>Gunneridae</taxon>
        <taxon>Pentapetalae</taxon>
        <taxon>Caryophyllales</taxon>
        <taxon>Chenopodiaceae</taxon>
        <taxon>Chenopodioideae</taxon>
        <taxon>Atripliceae</taxon>
        <taxon>Chenopodium</taxon>
    </lineage>
</organism>
<keyword evidence="6" id="KW-1133">Transmembrane helix</keyword>
<dbReference type="AlphaFoldDB" id="A0A803MYX6"/>
<dbReference type="InterPro" id="IPR027054">
    <property type="entry name" value="ALG2"/>
</dbReference>
<feature type="domain" description="Glycosyltransferase subfamily 4-like N-terminal" evidence="12">
    <location>
        <begin position="209"/>
        <end position="368"/>
    </location>
</feature>
<name>A0A803MYX6_CHEQI</name>
<feature type="domain" description="Glycosyl transferase family 1" evidence="11">
    <location>
        <begin position="400"/>
        <end position="563"/>
    </location>
</feature>
<comment type="catalytic activity">
    <reaction evidence="8 10">
        <text>a beta-D-Man-(1-&gt;4)-beta-D-GlcNAc-(1-&gt;4)-alpha-D-GlcNAc-diphospho-di-trans,poly-cis-dolichol + GDP-alpha-D-mannose = an alpha-D-Man-(1-&gt;3)-beta-D-Man-(1-&gt;4)-beta-D-GlcNAc-(1-&gt;4)-alpha-D-GlcNAc-diphospho-di-trans,poly-cis-dolichol + GDP + H(+)</text>
        <dbReference type="Rhea" id="RHEA:29515"/>
        <dbReference type="Rhea" id="RHEA-COMP:19511"/>
        <dbReference type="Rhea" id="RHEA-COMP:19513"/>
        <dbReference type="ChEBI" id="CHEBI:15378"/>
        <dbReference type="ChEBI" id="CHEBI:57527"/>
        <dbReference type="ChEBI" id="CHEBI:58189"/>
        <dbReference type="ChEBI" id="CHEBI:58472"/>
        <dbReference type="ChEBI" id="CHEBI:132510"/>
        <dbReference type="EC" id="2.4.1.132"/>
    </reaction>
    <physiologicalReaction direction="left-to-right" evidence="8 10">
        <dbReference type="Rhea" id="RHEA:29516"/>
    </physiologicalReaction>
</comment>
<dbReference type="EC" id="2.4.1.257" evidence="10"/>
<keyword evidence="2 10" id="KW-0328">Glycosyltransferase</keyword>
<dbReference type="Pfam" id="PF00534">
    <property type="entry name" value="Glycos_transf_1"/>
    <property type="match status" value="1"/>
</dbReference>
<dbReference type="Gene3D" id="3.40.50.2000">
    <property type="entry name" value="Glycogen Phosphorylase B"/>
    <property type="match status" value="2"/>
</dbReference>
<comment type="subcellular location">
    <subcellularLocation>
        <location evidence="10">Endoplasmic reticulum membrane</location>
        <topology evidence="10">Single-pass membrane protein</topology>
    </subcellularLocation>
</comment>
<dbReference type="GO" id="GO:0102704">
    <property type="term" value="F:GDP-Man:Man(2)GlcNAc(2)-PP-Dol alpha-1,6-mannosyltransferase activity"/>
    <property type="evidence" value="ECO:0007669"/>
    <property type="project" value="UniProtKB-UniRule"/>
</dbReference>
<evidence type="ECO:0000259" key="12">
    <source>
        <dbReference type="Pfam" id="PF13439"/>
    </source>
</evidence>